<accession>A0A1Y3ESH1</accession>
<dbReference type="EMBL" id="LVZM01003196">
    <property type="protein sequence ID" value="OUC48101.1"/>
    <property type="molecule type" value="Genomic_DNA"/>
</dbReference>
<dbReference type="Proteomes" id="UP000243006">
    <property type="component" value="Unassembled WGS sequence"/>
</dbReference>
<evidence type="ECO:0000313" key="2">
    <source>
        <dbReference type="EMBL" id="OUC48101.1"/>
    </source>
</evidence>
<reference evidence="2 3" key="1">
    <citation type="submission" date="2015-04" db="EMBL/GenBank/DDBJ databases">
        <title>Draft genome of the roundworm Trichinella nativa.</title>
        <authorList>
            <person name="Mitreva M."/>
        </authorList>
    </citation>
    <scope>NUCLEOTIDE SEQUENCE [LARGE SCALE GENOMIC DNA]</scope>
    <source>
        <strain evidence="2 3">ISS45</strain>
    </source>
</reference>
<gene>
    <name evidence="2" type="ORF">D917_06422</name>
</gene>
<evidence type="ECO:0000256" key="1">
    <source>
        <dbReference type="SAM" id="MobiDB-lite"/>
    </source>
</evidence>
<sequence length="85" mass="9895">MALLEIPPDGQDTIKKLQLAELAVRNGTFNNRLVPPNMRRNNSKFVSNTSQPNQNNDQVPASNMRRRSFHIEIHLLKRQKKYKNI</sequence>
<feature type="region of interest" description="Disordered" evidence="1">
    <location>
        <begin position="31"/>
        <end position="66"/>
    </location>
</feature>
<protein>
    <submittedName>
        <fullName evidence="2">Uncharacterized protein</fullName>
    </submittedName>
</protein>
<name>A0A1Y3ESH1_9BILA</name>
<organism evidence="2 3">
    <name type="scientific">Trichinella nativa</name>
    <dbReference type="NCBI Taxonomy" id="6335"/>
    <lineage>
        <taxon>Eukaryota</taxon>
        <taxon>Metazoa</taxon>
        <taxon>Ecdysozoa</taxon>
        <taxon>Nematoda</taxon>
        <taxon>Enoplea</taxon>
        <taxon>Dorylaimia</taxon>
        <taxon>Trichinellida</taxon>
        <taxon>Trichinellidae</taxon>
        <taxon>Trichinella</taxon>
    </lineage>
</organism>
<evidence type="ECO:0000313" key="3">
    <source>
        <dbReference type="Proteomes" id="UP000243006"/>
    </source>
</evidence>
<proteinExistence type="predicted"/>
<dbReference type="AlphaFoldDB" id="A0A1Y3ESH1"/>
<comment type="caution">
    <text evidence="2">The sequence shown here is derived from an EMBL/GenBank/DDBJ whole genome shotgun (WGS) entry which is preliminary data.</text>
</comment>
<feature type="compositionally biased region" description="Polar residues" evidence="1">
    <location>
        <begin position="39"/>
        <end position="61"/>
    </location>
</feature>